<feature type="transmembrane region" description="Helical" evidence="1">
    <location>
        <begin position="81"/>
        <end position="102"/>
    </location>
</feature>
<sequence length="130" mass="14208" precursor="true">MANDAATASPGVLGSLTALSGALLAILYTRLALLRVDIEEERLHFFSLLVTTLALLFCLGIGVILACILLIAFFWNTYPLRVLAILSAWFITMAVLLGLLALHKIRHKPQLFSTTMDELGKDIQAMKTPP</sequence>
<dbReference type="RefSeq" id="WP_015831121.1">
    <property type="nucleotide sequence ID" value="NC_012969.1"/>
</dbReference>
<dbReference type="OrthoDB" id="8909515at2"/>
<dbReference type="eggNOG" id="COG5393">
    <property type="taxonomic scope" value="Bacteria"/>
</dbReference>
<feature type="transmembrane region" description="Helical" evidence="1">
    <location>
        <begin position="45"/>
        <end position="75"/>
    </location>
</feature>
<evidence type="ECO:0000256" key="1">
    <source>
        <dbReference type="SAM" id="Phobius"/>
    </source>
</evidence>
<dbReference type="Proteomes" id="UP000002743">
    <property type="component" value="Chromosome"/>
</dbReference>
<proteinExistence type="predicted"/>
<dbReference type="STRING" id="582744.Msip34_2657"/>
<evidence type="ECO:0000313" key="3">
    <source>
        <dbReference type="Proteomes" id="UP000002743"/>
    </source>
</evidence>
<dbReference type="HOGENOM" id="CLU_136851_2_1_4"/>
<dbReference type="Pfam" id="PF07332">
    <property type="entry name" value="Phage_holin_3_6"/>
    <property type="match status" value="1"/>
</dbReference>
<keyword evidence="1 2" id="KW-0812">Transmembrane</keyword>
<evidence type="ECO:0000313" key="2">
    <source>
        <dbReference type="EMBL" id="ACT51894.1"/>
    </source>
</evidence>
<keyword evidence="3" id="KW-1185">Reference proteome</keyword>
<keyword evidence="1" id="KW-1133">Transmembrane helix</keyword>
<dbReference type="AlphaFoldDB" id="C6XBC4"/>
<gene>
    <name evidence="2" type="ordered locus">Msip34_2657</name>
</gene>
<accession>C6XBC4</accession>
<keyword evidence="1" id="KW-0472">Membrane</keyword>
<dbReference type="InterPro" id="IPR009937">
    <property type="entry name" value="Phage_holin_3_6"/>
</dbReference>
<name>C6XBC4_METGS</name>
<reference evidence="2 3" key="2">
    <citation type="journal article" date="2011" name="J. Bacteriol.">
        <title>Genomes of three methylotrophs from a single niche uncover genetic and metabolic divergence of Methylophilaceae.</title>
        <authorList>
            <person name="Lapidus A."/>
            <person name="Clum A."/>
            <person name="Labutti K."/>
            <person name="Kaluzhnaya M.G."/>
            <person name="Lim S."/>
            <person name="Beck D.A."/>
            <person name="Glavina Del Rio T."/>
            <person name="Nolan M."/>
            <person name="Mavromatis K."/>
            <person name="Huntemann M."/>
            <person name="Lucas S."/>
            <person name="Lidstrom M.E."/>
            <person name="Ivanova N."/>
            <person name="Chistoserdova L."/>
        </authorList>
    </citation>
    <scope>NUCLEOTIDE SEQUENCE [LARGE SCALE GENOMIC DNA]</scope>
    <source>
        <strain evidence="2 3">SIP3-4</strain>
    </source>
</reference>
<organism evidence="2 3">
    <name type="scientific">Methylovorus glucosotrophus (strain SIP3-4)</name>
    <dbReference type="NCBI Taxonomy" id="582744"/>
    <lineage>
        <taxon>Bacteria</taxon>
        <taxon>Pseudomonadati</taxon>
        <taxon>Pseudomonadota</taxon>
        <taxon>Betaproteobacteria</taxon>
        <taxon>Nitrosomonadales</taxon>
        <taxon>Methylophilaceae</taxon>
        <taxon>Methylovorus</taxon>
    </lineage>
</organism>
<protein>
    <submittedName>
        <fullName evidence="2">Putative transmembrane protein</fullName>
    </submittedName>
</protein>
<reference evidence="3" key="1">
    <citation type="submission" date="2009-07" db="EMBL/GenBank/DDBJ databases">
        <title>Complete sequence of chromosome of Methylovorus sp. SIP3-4.</title>
        <authorList>
            <person name="Lucas S."/>
            <person name="Copeland A."/>
            <person name="Lapidus A."/>
            <person name="Glavina del Rio T."/>
            <person name="Tice H."/>
            <person name="Bruce D."/>
            <person name="Goodwin L."/>
            <person name="Pitluck S."/>
            <person name="Clum A."/>
            <person name="Larimer F."/>
            <person name="Land M."/>
            <person name="Hauser L."/>
            <person name="Kyrpides N."/>
            <person name="Mikhailova N."/>
            <person name="Kayluzhnaya M."/>
            <person name="Chistoserdova L."/>
        </authorList>
    </citation>
    <scope>NUCLEOTIDE SEQUENCE [LARGE SCALE GENOMIC DNA]</scope>
    <source>
        <strain evidence="3">SIP3-4</strain>
    </source>
</reference>
<dbReference type="EMBL" id="CP001674">
    <property type="protein sequence ID" value="ACT51894.1"/>
    <property type="molecule type" value="Genomic_DNA"/>
</dbReference>
<dbReference type="KEGG" id="mei:Msip34_2657"/>
<feature type="transmembrane region" description="Helical" evidence="1">
    <location>
        <begin position="12"/>
        <end position="33"/>
    </location>
</feature>